<evidence type="ECO:0000259" key="7">
    <source>
        <dbReference type="PROSITE" id="PS50090"/>
    </source>
</evidence>
<name>A0A5C7HCD3_9ROSI</name>
<keyword evidence="4" id="KW-0804">Transcription</keyword>
<feature type="compositionally biased region" description="Acidic residues" evidence="6">
    <location>
        <begin position="107"/>
        <end position="118"/>
    </location>
</feature>
<evidence type="ECO:0000256" key="2">
    <source>
        <dbReference type="ARBA" id="ARBA00023015"/>
    </source>
</evidence>
<organism evidence="8 9">
    <name type="scientific">Acer yangbiense</name>
    <dbReference type="NCBI Taxonomy" id="1000413"/>
    <lineage>
        <taxon>Eukaryota</taxon>
        <taxon>Viridiplantae</taxon>
        <taxon>Streptophyta</taxon>
        <taxon>Embryophyta</taxon>
        <taxon>Tracheophyta</taxon>
        <taxon>Spermatophyta</taxon>
        <taxon>Magnoliopsida</taxon>
        <taxon>eudicotyledons</taxon>
        <taxon>Gunneridae</taxon>
        <taxon>Pentapetalae</taxon>
        <taxon>rosids</taxon>
        <taxon>malvids</taxon>
        <taxon>Sapindales</taxon>
        <taxon>Sapindaceae</taxon>
        <taxon>Hippocastanoideae</taxon>
        <taxon>Acereae</taxon>
        <taxon>Acer</taxon>
    </lineage>
</organism>
<proteinExistence type="predicted"/>
<evidence type="ECO:0000256" key="3">
    <source>
        <dbReference type="ARBA" id="ARBA00023125"/>
    </source>
</evidence>
<feature type="domain" description="Myb-like" evidence="7">
    <location>
        <begin position="5"/>
        <end position="62"/>
    </location>
</feature>
<dbReference type="PANTHER" id="PTHR21654:SF84">
    <property type="entry name" value="SI:DKEY-66I24.7"/>
    <property type="match status" value="1"/>
</dbReference>
<dbReference type="PANTHER" id="PTHR21654">
    <property type="entry name" value="FI21293P1"/>
    <property type="match status" value="1"/>
</dbReference>
<keyword evidence="9" id="KW-1185">Reference proteome</keyword>
<keyword evidence="5" id="KW-0539">Nucleus</keyword>
<dbReference type="Gene3D" id="1.10.10.60">
    <property type="entry name" value="Homeodomain-like"/>
    <property type="match status" value="1"/>
</dbReference>
<evidence type="ECO:0000313" key="9">
    <source>
        <dbReference type="Proteomes" id="UP000323000"/>
    </source>
</evidence>
<accession>A0A5C7HCD3</accession>
<evidence type="ECO:0000256" key="6">
    <source>
        <dbReference type="SAM" id="MobiDB-lite"/>
    </source>
</evidence>
<keyword evidence="3" id="KW-0238">DNA-binding</keyword>
<evidence type="ECO:0000313" key="8">
    <source>
        <dbReference type="EMBL" id="TXG54581.1"/>
    </source>
</evidence>
<dbReference type="PROSITE" id="PS50090">
    <property type="entry name" value="MYB_LIKE"/>
    <property type="match status" value="1"/>
</dbReference>
<feature type="region of interest" description="Disordered" evidence="6">
    <location>
        <begin position="94"/>
        <end position="134"/>
    </location>
</feature>
<dbReference type="Proteomes" id="UP000323000">
    <property type="component" value="Chromosome 9"/>
</dbReference>
<evidence type="ECO:0000256" key="5">
    <source>
        <dbReference type="ARBA" id="ARBA00023242"/>
    </source>
</evidence>
<evidence type="ECO:0000256" key="4">
    <source>
        <dbReference type="ARBA" id="ARBA00023163"/>
    </source>
</evidence>
<dbReference type="InterPro" id="IPR044822">
    <property type="entry name" value="Myb_DNA-bind_4"/>
</dbReference>
<dbReference type="Pfam" id="PF13837">
    <property type="entry name" value="Myb_DNA-bind_4"/>
    <property type="match status" value="1"/>
</dbReference>
<dbReference type="CDD" id="cd12203">
    <property type="entry name" value="GT1"/>
    <property type="match status" value="1"/>
</dbReference>
<dbReference type="SMART" id="SM00717">
    <property type="entry name" value="SANT"/>
    <property type="match status" value="1"/>
</dbReference>
<dbReference type="FunFam" id="1.10.10.60:FF:000032">
    <property type="entry name" value="Zinc finger and SCAN domain-containing 20"/>
    <property type="match status" value="1"/>
</dbReference>
<dbReference type="OrthoDB" id="691673at2759"/>
<dbReference type="GO" id="GO:0005634">
    <property type="term" value="C:nucleus"/>
    <property type="evidence" value="ECO:0007669"/>
    <property type="project" value="UniProtKB-SubCell"/>
</dbReference>
<keyword evidence="2" id="KW-0805">Transcription regulation</keyword>
<dbReference type="GO" id="GO:0003677">
    <property type="term" value="F:DNA binding"/>
    <property type="evidence" value="ECO:0007669"/>
    <property type="project" value="UniProtKB-KW"/>
</dbReference>
<dbReference type="EMBL" id="VAHF01000009">
    <property type="protein sequence ID" value="TXG54581.1"/>
    <property type="molecule type" value="Genomic_DNA"/>
</dbReference>
<dbReference type="AlphaFoldDB" id="A0A5C7HCD3"/>
<comment type="caution">
    <text evidence="8">The sequence shown here is derived from an EMBL/GenBank/DDBJ whole genome shotgun (WGS) entry which is preliminary data.</text>
</comment>
<dbReference type="InterPro" id="IPR001005">
    <property type="entry name" value="SANT/Myb"/>
</dbReference>
<dbReference type="GO" id="GO:0006355">
    <property type="term" value="P:regulation of DNA-templated transcription"/>
    <property type="evidence" value="ECO:0007669"/>
    <property type="project" value="UniProtKB-ARBA"/>
</dbReference>
<protein>
    <recommendedName>
        <fullName evidence="7">Myb-like domain-containing protein</fullName>
    </recommendedName>
</protein>
<evidence type="ECO:0000256" key="1">
    <source>
        <dbReference type="ARBA" id="ARBA00004123"/>
    </source>
</evidence>
<comment type="subcellular location">
    <subcellularLocation>
        <location evidence="1">Nucleus</location>
    </subcellularLocation>
</comment>
<sequence length="219" mass="26323">MGKGQQGEWGEEESRDLIQIRGELETGIKRNKKLWEIVSLRLTEKGHTRTPDQCKCKWKNLVNRYKQGKETSDPESGKQCPFFDELQEVFTERAKTMQMQSQSRLSDDDDDDDDDDESGVNRSNCRKRKAESRDVPELLEEQLRMEMGWMKMMERHAYERRLFEQEWRLSTEKRERERLIAHRTWMDTEEQRSLREESRAQTRHALFTTLFTQLLNDDK</sequence>
<gene>
    <name evidence="8" type="ORF">EZV62_019837</name>
</gene>
<reference evidence="9" key="1">
    <citation type="journal article" date="2019" name="Gigascience">
        <title>De novo genome assembly of the endangered Acer yangbiense, a plant species with extremely small populations endemic to Yunnan Province, China.</title>
        <authorList>
            <person name="Yang J."/>
            <person name="Wariss H.M."/>
            <person name="Tao L."/>
            <person name="Zhang R."/>
            <person name="Yun Q."/>
            <person name="Hollingsworth P."/>
            <person name="Dao Z."/>
            <person name="Luo G."/>
            <person name="Guo H."/>
            <person name="Ma Y."/>
            <person name="Sun W."/>
        </authorList>
    </citation>
    <scope>NUCLEOTIDE SEQUENCE [LARGE SCALE GENOMIC DNA]</scope>
    <source>
        <strain evidence="9">cv. Malutang</strain>
    </source>
</reference>